<dbReference type="CDD" id="cd07245">
    <property type="entry name" value="VOC_like"/>
    <property type="match status" value="1"/>
</dbReference>
<dbReference type="Pfam" id="PF00903">
    <property type="entry name" value="Glyoxalase"/>
    <property type="match status" value="1"/>
</dbReference>
<dbReference type="PROSITE" id="PS51819">
    <property type="entry name" value="VOC"/>
    <property type="match status" value="1"/>
</dbReference>
<gene>
    <name evidence="3" type="ORF">BJP34_27850</name>
</gene>
<dbReference type="GO" id="GO:0004462">
    <property type="term" value="F:lactoylglutathione lyase activity"/>
    <property type="evidence" value="ECO:0007669"/>
    <property type="project" value="InterPro"/>
</dbReference>
<dbReference type="PANTHER" id="PTHR21366">
    <property type="entry name" value="GLYOXALASE FAMILY PROTEIN"/>
    <property type="match status" value="1"/>
</dbReference>
<dbReference type="PANTHER" id="PTHR21366:SF22">
    <property type="entry name" value="VOC DOMAIN-CONTAINING PROTEIN"/>
    <property type="match status" value="1"/>
</dbReference>
<evidence type="ECO:0000313" key="4">
    <source>
        <dbReference type="Proteomes" id="UP000177870"/>
    </source>
</evidence>
<evidence type="ECO:0000259" key="2">
    <source>
        <dbReference type="PROSITE" id="PS51819"/>
    </source>
</evidence>
<dbReference type="InterPro" id="IPR037523">
    <property type="entry name" value="VOC_core"/>
</dbReference>
<dbReference type="InterPro" id="IPR018146">
    <property type="entry name" value="Glyoxalase_1_CS"/>
</dbReference>
<dbReference type="RefSeq" id="WP_070395147.1">
    <property type="nucleotide sequence ID" value="NZ_CP017599.1"/>
</dbReference>
<dbReference type="SUPFAM" id="SSF54593">
    <property type="entry name" value="Glyoxalase/Bleomycin resistance protein/Dihydroxybiphenyl dioxygenase"/>
    <property type="match status" value="1"/>
</dbReference>
<dbReference type="InterPro" id="IPR050383">
    <property type="entry name" value="GlyoxalaseI/FosfomycinResist"/>
</dbReference>
<dbReference type="InterPro" id="IPR004360">
    <property type="entry name" value="Glyas_Fos-R_dOase_dom"/>
</dbReference>
<dbReference type="EMBL" id="CP017599">
    <property type="protein sequence ID" value="AOX02747.1"/>
    <property type="molecule type" value="Genomic_DNA"/>
</dbReference>
<evidence type="ECO:0000256" key="1">
    <source>
        <dbReference type="ARBA" id="ARBA00022723"/>
    </source>
</evidence>
<dbReference type="AlphaFoldDB" id="A0A1D8TYL7"/>
<keyword evidence="1" id="KW-0479">Metal-binding</keyword>
<dbReference type="Gene3D" id="3.10.180.10">
    <property type="entry name" value="2,3-Dihydroxybiphenyl 1,2-Dioxygenase, domain 1"/>
    <property type="match status" value="1"/>
</dbReference>
<dbReference type="InterPro" id="IPR029068">
    <property type="entry name" value="Glyas_Bleomycin-R_OHBP_Dase"/>
</dbReference>
<dbReference type="Proteomes" id="UP000177870">
    <property type="component" value="Chromosome"/>
</dbReference>
<protein>
    <submittedName>
        <fullName evidence="3">Glyoxalase</fullName>
    </submittedName>
</protein>
<feature type="domain" description="VOC" evidence="2">
    <location>
        <begin position="5"/>
        <end position="120"/>
    </location>
</feature>
<name>A0A1D8TYL7_9CYAN</name>
<reference evidence="4" key="1">
    <citation type="submission" date="2016-10" db="EMBL/GenBank/DDBJ databases">
        <title>Comparative genomics uncovers the prolific and rare metabolic potential of the cyanobacterial genus Moorea.</title>
        <authorList>
            <person name="Leao T."/>
            <person name="Castelao G."/>
            <person name="Korobeynikov A."/>
            <person name="Monroe E.A."/>
            <person name="Podell S."/>
            <person name="Glukhov E."/>
            <person name="Allen E."/>
            <person name="Gerwick W.H."/>
            <person name="Gerwick L."/>
        </authorList>
    </citation>
    <scope>NUCLEOTIDE SEQUENCE [LARGE SCALE GENOMIC DNA]</scope>
    <source>
        <strain evidence="4">PAL-8-15-08-1</strain>
    </source>
</reference>
<evidence type="ECO:0000313" key="3">
    <source>
        <dbReference type="EMBL" id="AOX02747.1"/>
    </source>
</evidence>
<dbReference type="PROSITE" id="PS00934">
    <property type="entry name" value="GLYOXALASE_I_1"/>
    <property type="match status" value="1"/>
</dbReference>
<dbReference type="OrthoDB" id="192739at2"/>
<dbReference type="GO" id="GO:0046872">
    <property type="term" value="F:metal ion binding"/>
    <property type="evidence" value="ECO:0007669"/>
    <property type="project" value="UniProtKB-KW"/>
</dbReference>
<dbReference type="KEGG" id="mpro:BJP34_27850"/>
<organism evidence="3 4">
    <name type="scientific">Moorena producens PAL-8-15-08-1</name>
    <dbReference type="NCBI Taxonomy" id="1458985"/>
    <lineage>
        <taxon>Bacteria</taxon>
        <taxon>Bacillati</taxon>
        <taxon>Cyanobacteriota</taxon>
        <taxon>Cyanophyceae</taxon>
        <taxon>Coleofasciculales</taxon>
        <taxon>Coleofasciculaceae</taxon>
        <taxon>Moorena</taxon>
    </lineage>
</organism>
<sequence>MEINQCLHVAVLVSDLEKAEHFYGNILGLSKVERELRFPGAWYQVGQFQIHLMVNSNAKVELKNPEKWGRNPHIAFSVVNLDEAKESLQAHGYPIQLSSSGRAALFTRDPDGNIIEISQISQMTT</sequence>
<accession>A0A1D8TYL7</accession>
<proteinExistence type="predicted"/>